<name>A0A0W0XL57_9GAMM</name>
<proteinExistence type="predicted"/>
<organism evidence="1 2">
    <name type="scientific">Legionella quinlivanii</name>
    <dbReference type="NCBI Taxonomy" id="45073"/>
    <lineage>
        <taxon>Bacteria</taxon>
        <taxon>Pseudomonadati</taxon>
        <taxon>Pseudomonadota</taxon>
        <taxon>Gammaproteobacteria</taxon>
        <taxon>Legionellales</taxon>
        <taxon>Legionellaceae</taxon>
        <taxon>Legionella</taxon>
    </lineage>
</organism>
<gene>
    <name evidence="1" type="ORF">Lqui_2809</name>
</gene>
<dbReference type="EMBL" id="LNYS01000025">
    <property type="protein sequence ID" value="KTD45338.1"/>
    <property type="molecule type" value="Genomic_DNA"/>
</dbReference>
<evidence type="ECO:0000313" key="2">
    <source>
        <dbReference type="Proteomes" id="UP000054618"/>
    </source>
</evidence>
<dbReference type="AlphaFoldDB" id="A0A0W0XL57"/>
<accession>A0A0W0XL57</accession>
<dbReference type="RefSeq" id="WP_133129108.1">
    <property type="nucleotide sequence ID" value="NZ_CAAAIK010000014.1"/>
</dbReference>
<protein>
    <submittedName>
        <fullName evidence="1">Uncharacterized protein</fullName>
    </submittedName>
</protein>
<sequence>MKKADLEQYTKNYYDNVGVVRYLFKSEKKMAALSEFVNSIKDNVDLTSQQIHKLAELLLTKLKPHEVELIELEAKLAAVDHQKKLSGKKFPDPKADYNSSLVAFWEMANLAFGHFTVLTKLEKKGTLTEDVTLLCATYPTRASKLADKLIDLNNKACPTAFVLLAGEIAQAIPDPEKLSEFYDYAFKNAVPDVLFAKYMELQIILSKAELELDPAVLFGIDRSEIVDVEALIKKMIELSNNEKWDIKPYLTQACKSGKHSVELHKALADLFALSIEDSLRKSLLDLIFAHPEHSAAAVKIAEALKSNDLITEEYISRFGAFLNHAAADVLFIKYLNLRATLNQAQLELDTETLFEIERTAIDEVDTLIKKMIELSNSEKWDIKPYLALACKSGQHSAELNKALPGLFTLCSEDTLRKPLLDLMFAHPEHSGAIIRIAEALKSNNLLTEKYIPEFGAFKKDLPYLARLLERLSGSENAPSTEKKESLLNPENLERIIRESSHVKSILQGCLYLKAAQKLTQDNLTHIFSKPAAAHGLAQTLCGRDCFAGAKDKTLSKLIAAEKQEWLRQSKMNKLEDHINAPESDSERNSGEQIPARRKLSFFKLMEEAMLAAPVLNQEEGASVSMSPQ</sequence>
<dbReference type="PATRIC" id="fig|45073.5.peg.2985"/>
<keyword evidence="2" id="KW-1185">Reference proteome</keyword>
<dbReference type="OrthoDB" id="5653101at2"/>
<reference evidence="1 2" key="1">
    <citation type="submission" date="2015-11" db="EMBL/GenBank/DDBJ databases">
        <title>Genomic analysis of 38 Legionella species identifies large and diverse effector repertoires.</title>
        <authorList>
            <person name="Burstein D."/>
            <person name="Amaro F."/>
            <person name="Zusman T."/>
            <person name="Lifshitz Z."/>
            <person name="Cohen O."/>
            <person name="Gilbert J.A."/>
            <person name="Pupko T."/>
            <person name="Shuman H.A."/>
            <person name="Segal G."/>
        </authorList>
    </citation>
    <scope>NUCLEOTIDE SEQUENCE [LARGE SCALE GENOMIC DNA]</scope>
    <source>
        <strain evidence="1 2">CDC#1442-AUS-E</strain>
    </source>
</reference>
<evidence type="ECO:0000313" key="1">
    <source>
        <dbReference type="EMBL" id="KTD45338.1"/>
    </source>
</evidence>
<dbReference type="Proteomes" id="UP000054618">
    <property type="component" value="Unassembled WGS sequence"/>
</dbReference>
<comment type="caution">
    <text evidence="1">The sequence shown here is derived from an EMBL/GenBank/DDBJ whole genome shotgun (WGS) entry which is preliminary data.</text>
</comment>
<dbReference type="STRING" id="45073.Lqui_2809"/>